<dbReference type="InterPro" id="IPR001455">
    <property type="entry name" value="TusA-like"/>
</dbReference>
<reference evidence="3 4" key="1">
    <citation type="submission" date="2016-05" db="EMBL/GenBank/DDBJ databases">
        <title>Whole genome sequencing of Tetragenococcus halophilus subsp. halophilus NISL 7118.</title>
        <authorList>
            <person name="Shiwa Y."/>
            <person name="Nishimura I."/>
            <person name="Yoshikawa H."/>
            <person name="Koyama Y."/>
            <person name="Oguma T."/>
        </authorList>
    </citation>
    <scope>NUCLEOTIDE SEQUENCE [LARGE SCALE GENOMIC DNA]</scope>
    <source>
        <strain evidence="3 4">NISL 7118</strain>
    </source>
</reference>
<organism evidence="3 4">
    <name type="scientific">Tetragenococcus halophilus subsp. halophilus</name>
    <dbReference type="NCBI Taxonomy" id="1513897"/>
    <lineage>
        <taxon>Bacteria</taxon>
        <taxon>Bacillati</taxon>
        <taxon>Bacillota</taxon>
        <taxon>Bacilli</taxon>
        <taxon>Lactobacillales</taxon>
        <taxon>Enterococcaceae</taxon>
        <taxon>Tetragenococcus</taxon>
    </lineage>
</organism>
<feature type="domain" description="UPF0033" evidence="2">
    <location>
        <begin position="7"/>
        <end position="31"/>
    </location>
</feature>
<dbReference type="CDD" id="cd00291">
    <property type="entry name" value="SirA_YedF_YeeD"/>
    <property type="match status" value="1"/>
</dbReference>
<dbReference type="SUPFAM" id="SSF64307">
    <property type="entry name" value="SirA-like"/>
    <property type="match status" value="1"/>
</dbReference>
<protein>
    <recommendedName>
        <fullName evidence="2">UPF0033 domain-containing protein</fullName>
    </recommendedName>
</protein>
<dbReference type="PANTHER" id="PTHR33279">
    <property type="entry name" value="SULFUR CARRIER PROTEIN YEDF-RELATED"/>
    <property type="match status" value="1"/>
</dbReference>
<dbReference type="EMBL" id="BDEC01000031">
    <property type="protein sequence ID" value="GBD67990.1"/>
    <property type="molecule type" value="Genomic_DNA"/>
</dbReference>
<dbReference type="PROSITE" id="PS01148">
    <property type="entry name" value="UPF0033"/>
    <property type="match status" value="1"/>
</dbReference>
<evidence type="ECO:0000256" key="1">
    <source>
        <dbReference type="ARBA" id="ARBA00008984"/>
    </source>
</evidence>
<proteinExistence type="inferred from homology"/>
<evidence type="ECO:0000313" key="4">
    <source>
        <dbReference type="Proteomes" id="UP000236214"/>
    </source>
</evidence>
<comment type="similarity">
    <text evidence="1">Belongs to the sulfur carrier protein TusA family.</text>
</comment>
<evidence type="ECO:0000313" key="3">
    <source>
        <dbReference type="EMBL" id="GBD67990.1"/>
    </source>
</evidence>
<dbReference type="AlphaFoldDB" id="A0A2H6CSL6"/>
<dbReference type="InterPro" id="IPR036868">
    <property type="entry name" value="TusA-like_sf"/>
</dbReference>
<dbReference type="Gene3D" id="3.30.110.40">
    <property type="entry name" value="TusA-like domain"/>
    <property type="match status" value="1"/>
</dbReference>
<name>A0A2H6CSL6_TETHA</name>
<accession>A0A2H6CSL6</accession>
<dbReference type="PANTHER" id="PTHR33279:SF6">
    <property type="entry name" value="SULFUR CARRIER PROTEIN YEDF-RELATED"/>
    <property type="match status" value="1"/>
</dbReference>
<comment type="caution">
    <text evidence="3">The sequence shown here is derived from an EMBL/GenBank/DDBJ whole genome shotgun (WGS) entry which is preliminary data.</text>
</comment>
<gene>
    <name evidence="3" type="ORF">TEHN7118_0796</name>
</gene>
<sequence length="75" mass="8439">MLMSINVNAKGLDCPLPLMELKRAISKSNKGEVIVVDFTCPEAVENLPNYCSENDHEVLSFDKLDTSSWKIIVRK</sequence>
<evidence type="ECO:0000259" key="2">
    <source>
        <dbReference type="PROSITE" id="PS01148"/>
    </source>
</evidence>
<dbReference type="Pfam" id="PF01206">
    <property type="entry name" value="TusA"/>
    <property type="match status" value="1"/>
</dbReference>
<dbReference type="Proteomes" id="UP000236214">
    <property type="component" value="Unassembled WGS sequence"/>
</dbReference>
<keyword evidence="4" id="KW-1185">Reference proteome</keyword>